<dbReference type="AlphaFoldDB" id="A0A7W8K0U0"/>
<comment type="caution">
    <text evidence="2">The sequence shown here is derived from an EMBL/GenBank/DDBJ whole genome shotgun (WGS) entry which is preliminary data.</text>
</comment>
<organism evidence="2 3">
    <name type="scientific">Deinococcus humi</name>
    <dbReference type="NCBI Taxonomy" id="662880"/>
    <lineage>
        <taxon>Bacteria</taxon>
        <taxon>Thermotogati</taxon>
        <taxon>Deinococcota</taxon>
        <taxon>Deinococci</taxon>
        <taxon>Deinococcales</taxon>
        <taxon>Deinococcaceae</taxon>
        <taxon>Deinococcus</taxon>
    </lineage>
</organism>
<feature type="chain" id="PRO_5030787425" evidence="1">
    <location>
        <begin position="21"/>
        <end position="105"/>
    </location>
</feature>
<evidence type="ECO:0000313" key="2">
    <source>
        <dbReference type="EMBL" id="MBB5365508.1"/>
    </source>
</evidence>
<protein>
    <submittedName>
        <fullName evidence="2">Uncharacterized protein</fullName>
    </submittedName>
</protein>
<gene>
    <name evidence="2" type="ORF">HNQ08_004629</name>
</gene>
<accession>A0A7W8K0U0</accession>
<dbReference type="Proteomes" id="UP000552709">
    <property type="component" value="Unassembled WGS sequence"/>
</dbReference>
<name>A0A7W8K0U0_9DEIO</name>
<evidence type="ECO:0000313" key="3">
    <source>
        <dbReference type="Proteomes" id="UP000552709"/>
    </source>
</evidence>
<dbReference type="EMBL" id="JACHFL010000018">
    <property type="protein sequence ID" value="MBB5365508.1"/>
    <property type="molecule type" value="Genomic_DNA"/>
</dbReference>
<sequence length="105" mass="11785">MKARLFVPFIIAALFCPVSGAQTLPPEASSLTLTSEGLLRLTTSIDRAVPLYWRDWIQRFAIGKVKPDGTLDLRIESLVRARVRMGSLIDWKATHGRNCDVQCRT</sequence>
<feature type="signal peptide" evidence="1">
    <location>
        <begin position="1"/>
        <end position="20"/>
    </location>
</feature>
<dbReference type="RefSeq" id="WP_184137042.1">
    <property type="nucleotide sequence ID" value="NZ_JACHFL010000018.1"/>
</dbReference>
<keyword evidence="1" id="KW-0732">Signal</keyword>
<evidence type="ECO:0000256" key="1">
    <source>
        <dbReference type="SAM" id="SignalP"/>
    </source>
</evidence>
<reference evidence="2 3" key="1">
    <citation type="submission" date="2020-08" db="EMBL/GenBank/DDBJ databases">
        <title>Genomic Encyclopedia of Type Strains, Phase IV (KMG-IV): sequencing the most valuable type-strain genomes for metagenomic binning, comparative biology and taxonomic classification.</title>
        <authorList>
            <person name="Goeker M."/>
        </authorList>
    </citation>
    <scope>NUCLEOTIDE SEQUENCE [LARGE SCALE GENOMIC DNA]</scope>
    <source>
        <strain evidence="2 3">DSM 27939</strain>
    </source>
</reference>
<proteinExistence type="predicted"/>
<keyword evidence="3" id="KW-1185">Reference proteome</keyword>